<feature type="domain" description="Peptidase M24" evidence="8">
    <location>
        <begin position="11"/>
        <end position="239"/>
    </location>
</feature>
<evidence type="ECO:0000256" key="7">
    <source>
        <dbReference type="RuleBase" id="RU003653"/>
    </source>
</evidence>
<dbReference type="HAMAP" id="MF_01974">
    <property type="entry name" value="MetAP_1"/>
    <property type="match status" value="1"/>
</dbReference>
<evidence type="ECO:0000313" key="9">
    <source>
        <dbReference type="EMBL" id="PQJ10008.1"/>
    </source>
</evidence>
<keyword evidence="2 6" id="KW-0031">Aminopeptidase</keyword>
<comment type="cofactor">
    <cofactor evidence="6">
        <name>Co(2+)</name>
        <dbReference type="ChEBI" id="CHEBI:48828"/>
    </cofactor>
    <cofactor evidence="6">
        <name>Zn(2+)</name>
        <dbReference type="ChEBI" id="CHEBI:29105"/>
    </cofactor>
    <cofactor evidence="6">
        <name>Mn(2+)</name>
        <dbReference type="ChEBI" id="CHEBI:29035"/>
    </cofactor>
    <cofactor evidence="6">
        <name>Fe(2+)</name>
        <dbReference type="ChEBI" id="CHEBI:29033"/>
    </cofactor>
    <text evidence="6">Binds 2 divalent metal cations per subunit. Has a high-affinity and a low affinity metal-binding site. The true nature of the physiological cofactor is under debate. The enzyme is active with cobalt, zinc, manganese or divalent iron ions. Most likely, methionine aminopeptidases function as mononuclear Fe(2+)-metalloproteases under physiological conditions, and the catalytically relevant metal-binding site has been assigned to the histidine-containing high-affinity site.</text>
</comment>
<evidence type="ECO:0000256" key="5">
    <source>
        <dbReference type="ARBA" id="ARBA00022801"/>
    </source>
</evidence>
<feature type="binding site" evidence="6">
    <location>
        <position position="105"/>
    </location>
    <ligand>
        <name>a divalent metal cation</name>
        <dbReference type="ChEBI" id="CHEBI:60240"/>
        <label>2</label>
        <note>catalytic</note>
    </ligand>
</feature>
<feature type="binding site" evidence="6">
    <location>
        <position position="233"/>
    </location>
    <ligand>
        <name>a divalent metal cation</name>
        <dbReference type="ChEBI" id="CHEBI:60240"/>
        <label>1</label>
    </ligand>
</feature>
<comment type="caution">
    <text evidence="9">The sequence shown here is derived from an EMBL/GenBank/DDBJ whole genome shotgun (WGS) entry which is preliminary data.</text>
</comment>
<evidence type="ECO:0000256" key="2">
    <source>
        <dbReference type="ARBA" id="ARBA00022438"/>
    </source>
</evidence>
<dbReference type="Pfam" id="PF00557">
    <property type="entry name" value="Peptidase_M24"/>
    <property type="match status" value="1"/>
</dbReference>
<dbReference type="EMBL" id="PPSL01000004">
    <property type="protein sequence ID" value="PQJ10008.1"/>
    <property type="molecule type" value="Genomic_DNA"/>
</dbReference>
<dbReference type="SUPFAM" id="SSF55920">
    <property type="entry name" value="Creatinase/aminopeptidase"/>
    <property type="match status" value="1"/>
</dbReference>
<dbReference type="GO" id="GO:0004239">
    <property type="term" value="F:initiator methionyl aminopeptidase activity"/>
    <property type="evidence" value="ECO:0007669"/>
    <property type="project" value="UniProtKB-UniRule"/>
</dbReference>
<feature type="binding site" evidence="6">
    <location>
        <position position="169"/>
    </location>
    <ligand>
        <name>a divalent metal cation</name>
        <dbReference type="ChEBI" id="CHEBI:60240"/>
        <label>2</label>
        <note>catalytic</note>
    </ligand>
</feature>
<dbReference type="Gene3D" id="3.90.230.10">
    <property type="entry name" value="Creatinase/methionine aminopeptidase superfamily"/>
    <property type="match status" value="1"/>
</dbReference>
<protein>
    <recommendedName>
        <fullName evidence="6 7">Methionine aminopeptidase</fullName>
        <shortName evidence="6">MAP</shortName>
        <shortName evidence="6">MetAP</shortName>
        <ecNumber evidence="6 7">3.4.11.18</ecNumber>
    </recommendedName>
    <alternativeName>
        <fullName evidence="6">Peptidase M</fullName>
    </alternativeName>
</protein>
<comment type="similarity">
    <text evidence="6">Belongs to the peptidase M24A family. Methionine aminopeptidase type 1 subfamily.</text>
</comment>
<feature type="binding site" evidence="6">
    <location>
        <position position="94"/>
    </location>
    <ligand>
        <name>a divalent metal cation</name>
        <dbReference type="ChEBI" id="CHEBI:60240"/>
        <label>1</label>
    </ligand>
</feature>
<keyword evidence="4 6" id="KW-0479">Metal-binding</keyword>
<dbReference type="GO" id="GO:0046872">
    <property type="term" value="F:metal ion binding"/>
    <property type="evidence" value="ECO:0007669"/>
    <property type="project" value="UniProtKB-UniRule"/>
</dbReference>
<comment type="function">
    <text evidence="1 6">Removes the N-terminal methionine from nascent proteins. The N-terminal methionine is often cleaved when the second residue in the primary sequence is small and uncharged (Met-Ala-, Cys, Gly, Pro, Ser, Thr, or Val). Requires deformylation of the N(alpha)-formylated initiator methionine before it can be hydrolyzed.</text>
</comment>
<evidence type="ECO:0000256" key="3">
    <source>
        <dbReference type="ARBA" id="ARBA00022670"/>
    </source>
</evidence>
<proteinExistence type="inferred from homology"/>
<dbReference type="Proteomes" id="UP000239872">
    <property type="component" value="Unassembled WGS sequence"/>
</dbReference>
<evidence type="ECO:0000256" key="6">
    <source>
        <dbReference type="HAMAP-Rule" id="MF_01974"/>
    </source>
</evidence>
<reference evidence="9 10" key="1">
    <citation type="submission" date="2018-01" db="EMBL/GenBank/DDBJ databases">
        <title>A novel member of the phylum Bacteroidetes isolated from glacier ice.</title>
        <authorList>
            <person name="Liu Q."/>
            <person name="Xin Y.-H."/>
        </authorList>
    </citation>
    <scope>NUCLEOTIDE SEQUENCE [LARGE SCALE GENOMIC DNA]</scope>
    <source>
        <strain evidence="9 10">RB1R16</strain>
    </source>
</reference>
<evidence type="ECO:0000256" key="4">
    <source>
        <dbReference type="ARBA" id="ARBA00022723"/>
    </source>
</evidence>
<dbReference type="NCBIfam" id="TIGR00500">
    <property type="entry name" value="met_pdase_I"/>
    <property type="match status" value="1"/>
</dbReference>
<dbReference type="EC" id="3.4.11.18" evidence="6 7"/>
<comment type="subunit">
    <text evidence="6">Monomer.</text>
</comment>
<feature type="binding site" evidence="6">
    <location>
        <position position="233"/>
    </location>
    <ligand>
        <name>a divalent metal cation</name>
        <dbReference type="ChEBI" id="CHEBI:60240"/>
        <label>2</label>
        <note>catalytic</note>
    </ligand>
</feature>
<dbReference type="RefSeq" id="WP_105040017.1">
    <property type="nucleotide sequence ID" value="NZ_PPSL01000004.1"/>
</dbReference>
<dbReference type="InterPro" id="IPR001714">
    <property type="entry name" value="Pept_M24_MAP"/>
</dbReference>
<dbReference type="PANTHER" id="PTHR43330:SF27">
    <property type="entry name" value="METHIONINE AMINOPEPTIDASE"/>
    <property type="match status" value="1"/>
</dbReference>
<dbReference type="InterPro" id="IPR036005">
    <property type="entry name" value="Creatinase/aminopeptidase-like"/>
</dbReference>
<dbReference type="GO" id="GO:0005829">
    <property type="term" value="C:cytosol"/>
    <property type="evidence" value="ECO:0007669"/>
    <property type="project" value="TreeGrafter"/>
</dbReference>
<dbReference type="PRINTS" id="PR00599">
    <property type="entry name" value="MAPEPTIDASE"/>
</dbReference>
<sequence length="273" mass="29734">MIYIRTHEEIETIRKSALMVSATLTEVAKILKPGITTLSIDKMAETFIRDNGGVPSFKGYHGFPFSLCISVNEVVVHGFPGAHILKDGDIISVDCGVFMNNYHGDSAYTFAIGDVHPDTLKLLRVTKESVYRGVRQACDGNRVGDISYAVESYTNGEHGYGVVRELVGHGVGRKLHEDPQVPNFGRKGDGKKLRDGMVIAIEPMINLGTRNVHTLKDGWTVVTDDAKMSAHFEHTTAVRKGAGEHLSSFAPIEAAEIANIELSSAHYSEPALA</sequence>
<feature type="binding site" evidence="6">
    <location>
        <position position="77"/>
    </location>
    <ligand>
        <name>substrate</name>
    </ligand>
</feature>
<gene>
    <name evidence="6 9" type="primary">map</name>
    <name evidence="9" type="ORF">CJD36_015020</name>
</gene>
<feature type="binding site" evidence="6">
    <location>
        <position position="105"/>
    </location>
    <ligand>
        <name>a divalent metal cation</name>
        <dbReference type="ChEBI" id="CHEBI:60240"/>
        <label>1</label>
    </ligand>
</feature>
<comment type="catalytic activity">
    <reaction evidence="6 7">
        <text>Release of N-terminal amino acids, preferentially methionine, from peptides and arylamides.</text>
        <dbReference type="EC" id="3.4.11.18"/>
    </reaction>
</comment>
<keyword evidence="3 6" id="KW-0645">Protease</keyword>
<dbReference type="GO" id="GO:0006508">
    <property type="term" value="P:proteolysis"/>
    <property type="evidence" value="ECO:0007669"/>
    <property type="project" value="UniProtKB-KW"/>
</dbReference>
<organism evidence="9 10">
    <name type="scientific">Flavipsychrobacter stenotrophus</name>
    <dbReference type="NCBI Taxonomy" id="2077091"/>
    <lineage>
        <taxon>Bacteria</taxon>
        <taxon>Pseudomonadati</taxon>
        <taxon>Bacteroidota</taxon>
        <taxon>Chitinophagia</taxon>
        <taxon>Chitinophagales</taxon>
        <taxon>Chitinophagaceae</taxon>
        <taxon>Flavipsychrobacter</taxon>
    </lineage>
</organism>
<dbReference type="InterPro" id="IPR000994">
    <property type="entry name" value="Pept_M24"/>
</dbReference>
<evidence type="ECO:0000259" key="8">
    <source>
        <dbReference type="Pfam" id="PF00557"/>
    </source>
</evidence>
<dbReference type="PANTHER" id="PTHR43330">
    <property type="entry name" value="METHIONINE AMINOPEPTIDASE"/>
    <property type="match status" value="1"/>
</dbReference>
<dbReference type="OrthoDB" id="9802055at2"/>
<keyword evidence="5 6" id="KW-0378">Hydrolase</keyword>
<dbReference type="CDD" id="cd01086">
    <property type="entry name" value="MetAP1"/>
    <property type="match status" value="1"/>
</dbReference>
<keyword evidence="10" id="KW-1185">Reference proteome</keyword>
<dbReference type="InterPro" id="IPR002467">
    <property type="entry name" value="Pept_M24A_MAP1"/>
</dbReference>
<name>A0A2S7STI5_9BACT</name>
<feature type="binding site" evidence="6">
    <location>
        <position position="176"/>
    </location>
    <ligand>
        <name>substrate</name>
    </ligand>
</feature>
<dbReference type="GO" id="GO:0070006">
    <property type="term" value="F:metalloaminopeptidase activity"/>
    <property type="evidence" value="ECO:0007669"/>
    <property type="project" value="UniProtKB-UniRule"/>
</dbReference>
<accession>A0A2S7STI5</accession>
<evidence type="ECO:0000256" key="1">
    <source>
        <dbReference type="ARBA" id="ARBA00002521"/>
    </source>
</evidence>
<feature type="binding site" evidence="6">
    <location>
        <position position="202"/>
    </location>
    <ligand>
        <name>a divalent metal cation</name>
        <dbReference type="ChEBI" id="CHEBI:60240"/>
        <label>2</label>
        <note>catalytic</note>
    </ligand>
</feature>
<evidence type="ECO:0000313" key="10">
    <source>
        <dbReference type="Proteomes" id="UP000239872"/>
    </source>
</evidence>
<dbReference type="AlphaFoldDB" id="A0A2S7STI5"/>